<evidence type="ECO:0000313" key="3">
    <source>
        <dbReference type="Proteomes" id="UP000198504"/>
    </source>
</evidence>
<keyword evidence="1" id="KW-0732">Signal</keyword>
<proteinExistence type="predicted"/>
<dbReference type="RefSeq" id="WP_091186422.1">
    <property type="nucleotide sequence ID" value="NZ_FOFA01000012.1"/>
</dbReference>
<organism evidence="2 3">
    <name type="scientific">Microlunatus flavus</name>
    <dbReference type="NCBI Taxonomy" id="1036181"/>
    <lineage>
        <taxon>Bacteria</taxon>
        <taxon>Bacillati</taxon>
        <taxon>Actinomycetota</taxon>
        <taxon>Actinomycetes</taxon>
        <taxon>Propionibacteriales</taxon>
        <taxon>Propionibacteriaceae</taxon>
        <taxon>Microlunatus</taxon>
    </lineage>
</organism>
<feature type="signal peptide" evidence="1">
    <location>
        <begin position="1"/>
        <end position="45"/>
    </location>
</feature>
<dbReference type="STRING" id="1036181.SAMN05421756_11299"/>
<dbReference type="OrthoDB" id="3215499at2"/>
<keyword evidence="3" id="KW-1185">Reference proteome</keyword>
<sequence length="191" mass="18773">MSSLLGTTHPPLATGVSSRRSTRGLAAAAVVGLLAAAAGALPASAAPGDQSADTTVANVAVSSAITLQGLTPSFTLTGLPGDTVAELSAVAYTVLTNNVGGYNVTVQADAPALTPAGTSADTIPVSNLAVRPSGSGGAYTAVSATSPITLHGSGTRSDVEGDDYADDYQIDIPFVADDTYSVTLNYIATAS</sequence>
<evidence type="ECO:0000256" key="1">
    <source>
        <dbReference type="SAM" id="SignalP"/>
    </source>
</evidence>
<dbReference type="EMBL" id="FOFA01000012">
    <property type="protein sequence ID" value="SER30967.1"/>
    <property type="molecule type" value="Genomic_DNA"/>
</dbReference>
<feature type="chain" id="PRO_5011565721" evidence="1">
    <location>
        <begin position="46"/>
        <end position="191"/>
    </location>
</feature>
<dbReference type="AlphaFoldDB" id="A0A1H9N5C0"/>
<protein>
    <submittedName>
        <fullName evidence="2">Uncharacterized protein</fullName>
    </submittedName>
</protein>
<dbReference type="Proteomes" id="UP000198504">
    <property type="component" value="Unassembled WGS sequence"/>
</dbReference>
<evidence type="ECO:0000313" key="2">
    <source>
        <dbReference type="EMBL" id="SER30967.1"/>
    </source>
</evidence>
<name>A0A1H9N5C0_9ACTN</name>
<gene>
    <name evidence="2" type="ORF">SAMN05421756_11299</name>
</gene>
<accession>A0A1H9N5C0</accession>
<reference evidence="3" key="1">
    <citation type="submission" date="2016-10" db="EMBL/GenBank/DDBJ databases">
        <authorList>
            <person name="Varghese N."/>
            <person name="Submissions S."/>
        </authorList>
    </citation>
    <scope>NUCLEOTIDE SEQUENCE [LARGE SCALE GENOMIC DNA]</scope>
    <source>
        <strain evidence="3">CGMCC 4.6856</strain>
    </source>
</reference>